<dbReference type="InterPro" id="IPR036569">
    <property type="entry name" value="RpiB_LacA_LacB_sf"/>
</dbReference>
<evidence type="ECO:0000256" key="3">
    <source>
        <dbReference type="PIRSR" id="PIRSR005384-2"/>
    </source>
</evidence>
<dbReference type="GO" id="GO:0004751">
    <property type="term" value="F:ribose-5-phosphate isomerase activity"/>
    <property type="evidence" value="ECO:0007669"/>
    <property type="project" value="TreeGrafter"/>
</dbReference>
<dbReference type="PANTHER" id="PTHR30345:SF0">
    <property type="entry name" value="DNA DAMAGE-REPAIR_TOLERATION PROTEIN DRT102"/>
    <property type="match status" value="1"/>
</dbReference>
<evidence type="ECO:0000313" key="4">
    <source>
        <dbReference type="EMBL" id="GKI17519.1"/>
    </source>
</evidence>
<dbReference type="NCBIfam" id="NF004051">
    <property type="entry name" value="PRK05571.1"/>
    <property type="match status" value="1"/>
</dbReference>
<dbReference type="Pfam" id="PF02502">
    <property type="entry name" value="LacAB_rpiB"/>
    <property type="match status" value="1"/>
</dbReference>
<keyword evidence="4" id="KW-0413">Isomerase</keyword>
<evidence type="ECO:0000256" key="1">
    <source>
        <dbReference type="ARBA" id="ARBA00008754"/>
    </source>
</evidence>
<feature type="binding site" evidence="3">
    <location>
        <position position="110"/>
    </location>
    <ligand>
        <name>D-ribulose 5-phosphate</name>
        <dbReference type="ChEBI" id="CHEBI:58121"/>
    </ligand>
</feature>
<dbReference type="PIRSF" id="PIRSF005384">
    <property type="entry name" value="RpiB_LacA_B"/>
    <property type="match status" value="1"/>
</dbReference>
<dbReference type="AlphaFoldDB" id="A0AA37KQ20"/>
<accession>A0AA37KQ20</accession>
<dbReference type="GO" id="GO:0019316">
    <property type="term" value="P:D-allose catabolic process"/>
    <property type="evidence" value="ECO:0007669"/>
    <property type="project" value="TreeGrafter"/>
</dbReference>
<name>A0AA37KQ20_9BACT</name>
<dbReference type="SUPFAM" id="SSF89623">
    <property type="entry name" value="Ribose/Galactose isomerase RpiB/AlsB"/>
    <property type="match status" value="1"/>
</dbReference>
<feature type="binding site" evidence="3">
    <location>
        <begin position="9"/>
        <end position="10"/>
    </location>
    <ligand>
        <name>D-ribulose 5-phosphate</name>
        <dbReference type="ChEBI" id="CHEBI:58121"/>
    </ligand>
</feature>
<feature type="active site" description="Proton acceptor" evidence="2">
    <location>
        <position position="66"/>
    </location>
</feature>
<dbReference type="OMA" id="WNKDVAE"/>
<feature type="binding site" evidence="3">
    <location>
        <position position="137"/>
    </location>
    <ligand>
        <name>D-ribulose 5-phosphate</name>
        <dbReference type="ChEBI" id="CHEBI:58121"/>
    </ligand>
</feature>
<dbReference type="InterPro" id="IPR003500">
    <property type="entry name" value="RpiB_LacA_LacB"/>
</dbReference>
<gene>
    <name evidence="4" type="ORF">CE91St16_04270</name>
</gene>
<dbReference type="Gene3D" id="3.40.1400.10">
    <property type="entry name" value="Sugar-phosphate isomerase, RpiB/LacA/LacB"/>
    <property type="match status" value="1"/>
</dbReference>
<sequence length="151" mass="16407">MTKIGIASDHAGYEMKEFLVGYLSAMGYDVHDFGPGSPESVDYADYAHPLAEAVEKGEFECGIALCGSGEGMTMTLNKHQGIRAGLAWEPEIASLIRRHNNANIIVFPARFITNDEAVAMLDAYFGAQFEGGRHQHRIEKMAVPCGVAAEK</sequence>
<dbReference type="Proteomes" id="UP001055105">
    <property type="component" value="Unassembled WGS sequence"/>
</dbReference>
<dbReference type="PANTHER" id="PTHR30345">
    <property type="entry name" value="RIBOSE-5-PHOSPHATE ISOMERASE B"/>
    <property type="match status" value="1"/>
</dbReference>
<feature type="binding site" evidence="3">
    <location>
        <position position="100"/>
    </location>
    <ligand>
        <name>D-ribulose 5-phosphate</name>
        <dbReference type="ChEBI" id="CHEBI:58121"/>
    </ligand>
</feature>
<protein>
    <submittedName>
        <fullName evidence="4">Ribose 5-phosphate isomerase B</fullName>
    </submittedName>
</protein>
<feature type="binding site" evidence="3">
    <location>
        <position position="133"/>
    </location>
    <ligand>
        <name>D-ribulose 5-phosphate</name>
        <dbReference type="ChEBI" id="CHEBI:58121"/>
    </ligand>
</feature>
<evidence type="ECO:0000313" key="5">
    <source>
        <dbReference type="Proteomes" id="UP001055105"/>
    </source>
</evidence>
<dbReference type="RefSeq" id="WP_014776038.1">
    <property type="nucleotide sequence ID" value="NZ_AP025581.1"/>
</dbReference>
<comment type="similarity">
    <text evidence="1">Belongs to the LacAB/RpiB family.</text>
</comment>
<reference evidence="4" key="1">
    <citation type="submission" date="2022-01" db="EMBL/GenBank/DDBJ databases">
        <title>Novel bile acid biosynthetic pathways are enriched in the microbiome of centenarians.</title>
        <authorList>
            <person name="Sato Y."/>
            <person name="Atarashi K."/>
            <person name="Plichta R.D."/>
            <person name="Arai Y."/>
            <person name="Sasajima S."/>
            <person name="Kearney M.S."/>
            <person name="Suda W."/>
            <person name="Takeshita K."/>
            <person name="Sasaki T."/>
            <person name="Okamoto S."/>
            <person name="Skelly N.A."/>
            <person name="Okamura Y."/>
            <person name="Vlamakis H."/>
            <person name="Li Y."/>
            <person name="Tanoue T."/>
            <person name="Takei H."/>
            <person name="Nittono H."/>
            <person name="Narushima S."/>
            <person name="Irie J."/>
            <person name="Itoh H."/>
            <person name="Moriya K."/>
            <person name="Sugiura Y."/>
            <person name="Suematsu M."/>
            <person name="Moritoki N."/>
            <person name="Shibata S."/>
            <person name="Littman R.D."/>
            <person name="Fischbach A.M."/>
            <person name="Uwamino Y."/>
            <person name="Inoue T."/>
            <person name="Honda A."/>
            <person name="Hattori M."/>
            <person name="Murai T."/>
            <person name="Xavier J.R."/>
            <person name="Hirose N."/>
            <person name="Honda K."/>
        </authorList>
    </citation>
    <scope>NUCLEOTIDE SEQUENCE</scope>
    <source>
        <strain evidence="4">CE91-St16</strain>
    </source>
</reference>
<evidence type="ECO:0000256" key="2">
    <source>
        <dbReference type="PIRSR" id="PIRSR005384-1"/>
    </source>
</evidence>
<organism evidence="4 5">
    <name type="scientific">Alistipes finegoldii</name>
    <dbReference type="NCBI Taxonomy" id="214856"/>
    <lineage>
        <taxon>Bacteria</taxon>
        <taxon>Pseudomonadati</taxon>
        <taxon>Bacteroidota</taxon>
        <taxon>Bacteroidia</taxon>
        <taxon>Bacteroidales</taxon>
        <taxon>Rikenellaceae</taxon>
        <taxon>Alistipes</taxon>
    </lineage>
</organism>
<dbReference type="NCBIfam" id="TIGR00689">
    <property type="entry name" value="rpiB_lacA_lacB"/>
    <property type="match status" value="1"/>
</dbReference>
<proteinExistence type="inferred from homology"/>
<feature type="active site" description="Proton donor" evidence="2">
    <location>
        <position position="99"/>
    </location>
</feature>
<comment type="caution">
    <text evidence="4">The sequence shown here is derived from an EMBL/GenBank/DDBJ whole genome shotgun (WGS) entry which is preliminary data.</text>
</comment>
<dbReference type="GO" id="GO:0009052">
    <property type="term" value="P:pentose-phosphate shunt, non-oxidative branch"/>
    <property type="evidence" value="ECO:0007669"/>
    <property type="project" value="TreeGrafter"/>
</dbReference>
<dbReference type="EMBL" id="BQOL01000001">
    <property type="protein sequence ID" value="GKI17519.1"/>
    <property type="molecule type" value="Genomic_DNA"/>
</dbReference>
<feature type="binding site" evidence="3">
    <location>
        <begin position="67"/>
        <end position="71"/>
    </location>
    <ligand>
        <name>D-ribulose 5-phosphate</name>
        <dbReference type="ChEBI" id="CHEBI:58121"/>
    </ligand>
</feature>